<evidence type="ECO:0000256" key="1">
    <source>
        <dbReference type="ARBA" id="ARBA00022598"/>
    </source>
</evidence>
<evidence type="ECO:0000256" key="2">
    <source>
        <dbReference type="ARBA" id="ARBA00022741"/>
    </source>
</evidence>
<name>A0A0W7X6C8_9ACTN</name>
<dbReference type="PANTHER" id="PTHR43585:SF2">
    <property type="entry name" value="ATP-GRASP ENZYME FSQD"/>
    <property type="match status" value="1"/>
</dbReference>
<dbReference type="Gene3D" id="3.30.470.20">
    <property type="entry name" value="ATP-grasp fold, B domain"/>
    <property type="match status" value="1"/>
</dbReference>
<keyword evidence="3 4" id="KW-0067">ATP-binding</keyword>
<evidence type="ECO:0000259" key="5">
    <source>
        <dbReference type="PROSITE" id="PS50975"/>
    </source>
</evidence>
<dbReference type="AlphaFoldDB" id="A0A0W7X6C8"/>
<dbReference type="OrthoDB" id="3428978at2"/>
<dbReference type="STRING" id="1765722.AT728_25280"/>
<keyword evidence="1 6" id="KW-0436">Ligase</keyword>
<evidence type="ECO:0000313" key="7">
    <source>
        <dbReference type="Proteomes" id="UP000054804"/>
    </source>
</evidence>
<dbReference type="Gene3D" id="3.30.1490.20">
    <property type="entry name" value="ATP-grasp fold, A domain"/>
    <property type="match status" value="1"/>
</dbReference>
<dbReference type="EMBL" id="LOCL01000031">
    <property type="protein sequence ID" value="KUF18274.1"/>
    <property type="molecule type" value="Genomic_DNA"/>
</dbReference>
<dbReference type="InterPro" id="IPR013815">
    <property type="entry name" value="ATP_grasp_subdomain_1"/>
</dbReference>
<dbReference type="InterPro" id="IPR052032">
    <property type="entry name" value="ATP-dep_AA_Ligase"/>
</dbReference>
<dbReference type="InterPro" id="IPR011761">
    <property type="entry name" value="ATP-grasp"/>
</dbReference>
<dbReference type="InterPro" id="IPR011095">
    <property type="entry name" value="Dala_Dala_lig_C"/>
</dbReference>
<accession>A0A0W7X6C8</accession>
<dbReference type="Proteomes" id="UP000054804">
    <property type="component" value="Unassembled WGS sequence"/>
</dbReference>
<keyword evidence="7" id="KW-1185">Reference proteome</keyword>
<protein>
    <submittedName>
        <fullName evidence="6">Carboxylate--amine ligase</fullName>
    </submittedName>
</protein>
<comment type="caution">
    <text evidence="6">The sequence shown here is derived from an EMBL/GenBank/DDBJ whole genome shotgun (WGS) entry which is preliminary data.</text>
</comment>
<organism evidence="6 7">
    <name type="scientific">Streptomyces silvensis</name>
    <dbReference type="NCBI Taxonomy" id="1765722"/>
    <lineage>
        <taxon>Bacteria</taxon>
        <taxon>Bacillati</taxon>
        <taxon>Actinomycetota</taxon>
        <taxon>Actinomycetes</taxon>
        <taxon>Kitasatosporales</taxon>
        <taxon>Streptomycetaceae</taxon>
        <taxon>Streptomyces</taxon>
    </lineage>
</organism>
<gene>
    <name evidence="6" type="ORF">AT728_25280</name>
</gene>
<evidence type="ECO:0000256" key="4">
    <source>
        <dbReference type="PROSITE-ProRule" id="PRU00409"/>
    </source>
</evidence>
<keyword evidence="2 4" id="KW-0547">Nucleotide-binding</keyword>
<dbReference type="PROSITE" id="PS50975">
    <property type="entry name" value="ATP_GRASP"/>
    <property type="match status" value="1"/>
</dbReference>
<evidence type="ECO:0000313" key="6">
    <source>
        <dbReference type="EMBL" id="KUF18274.1"/>
    </source>
</evidence>
<evidence type="ECO:0000256" key="3">
    <source>
        <dbReference type="ARBA" id="ARBA00022840"/>
    </source>
</evidence>
<dbReference type="Gene3D" id="3.40.50.20">
    <property type="match status" value="1"/>
</dbReference>
<dbReference type="GO" id="GO:0008716">
    <property type="term" value="F:D-alanine-D-alanine ligase activity"/>
    <property type="evidence" value="ECO:0007669"/>
    <property type="project" value="InterPro"/>
</dbReference>
<sequence length="413" mass="45467">MSGAILFLNRWPLHEDERRWENRLAAPEVVFHPESDRVTYVCDEGGRSGVPADAERVHVVPDFGDLDGVLAVVDAVVRDEGPFEHVIGFSEMLLDLAATLRARYRVPGSSPEETSRFRDKTVMKETVSRAGLRVPRWASCRSEEQTLAAAAEFGYPVIVKPVRGASSQGVREIASAAELRALCAGRSLHDLEVEEFVHGEILHVDGVLDAEGEPLFLCTSRYLSTCLDFELVGEPLGSVLQTDPAVRGRCEDFAVRCLTALGLRSSAFHLELFDTGDELVFLEVGARVPGADVPYVIHDVHGVNLFRLWVDVLLGRPVHPPVPDPELSGGWLIVPGPEPLPQQVTAATSLLGRVPYLYRELVPRPGEVLVSRPGSYATLQGGRFLFRGGTQERIEQAVRQARARYRLTTEPVL</sequence>
<dbReference type="PANTHER" id="PTHR43585">
    <property type="entry name" value="FUMIPYRROLE BIOSYNTHESIS PROTEIN C"/>
    <property type="match status" value="1"/>
</dbReference>
<reference evidence="6 7" key="1">
    <citation type="submission" date="2015-12" db="EMBL/GenBank/DDBJ databases">
        <title>Draft genome sequence of Streptomyces silvensis ATCC 53525, a producer of novel hormone antagonists.</title>
        <authorList>
            <person name="Johnston C.W."/>
            <person name="Li Y."/>
            <person name="Magarvey N.A."/>
        </authorList>
    </citation>
    <scope>NUCLEOTIDE SEQUENCE [LARGE SCALE GENOMIC DNA]</scope>
    <source>
        <strain evidence="6 7">ATCC 53525</strain>
    </source>
</reference>
<dbReference type="GO" id="GO:0046872">
    <property type="term" value="F:metal ion binding"/>
    <property type="evidence" value="ECO:0007669"/>
    <property type="project" value="InterPro"/>
</dbReference>
<dbReference type="RefSeq" id="WP_058847646.1">
    <property type="nucleotide sequence ID" value="NZ_LOCL01000031.1"/>
</dbReference>
<dbReference type="GO" id="GO:0005524">
    <property type="term" value="F:ATP binding"/>
    <property type="evidence" value="ECO:0007669"/>
    <property type="project" value="UniProtKB-UniRule"/>
</dbReference>
<dbReference type="Pfam" id="PF07478">
    <property type="entry name" value="Dala_Dala_lig_C"/>
    <property type="match status" value="1"/>
</dbReference>
<proteinExistence type="predicted"/>
<dbReference type="SUPFAM" id="SSF56059">
    <property type="entry name" value="Glutathione synthetase ATP-binding domain-like"/>
    <property type="match status" value="1"/>
</dbReference>
<feature type="domain" description="ATP-grasp" evidence="5">
    <location>
        <begin position="124"/>
        <end position="314"/>
    </location>
</feature>